<evidence type="ECO:0000256" key="7">
    <source>
        <dbReference type="ARBA" id="ARBA00022490"/>
    </source>
</evidence>
<dbReference type="Gene3D" id="1.20.1250.20">
    <property type="entry name" value="MFS general substrate transporter like domains"/>
    <property type="match status" value="2"/>
</dbReference>
<dbReference type="EMBL" id="CAIIXF020000003">
    <property type="protein sequence ID" value="CAH1778915.1"/>
    <property type="molecule type" value="Genomic_DNA"/>
</dbReference>
<dbReference type="Proteomes" id="UP000749559">
    <property type="component" value="Unassembled WGS sequence"/>
</dbReference>
<evidence type="ECO:0000256" key="19">
    <source>
        <dbReference type="ARBA" id="ARBA00042514"/>
    </source>
</evidence>
<feature type="region of interest" description="Disordered" evidence="22">
    <location>
        <begin position="362"/>
        <end position="381"/>
    </location>
</feature>
<feature type="transmembrane region" description="Helical" evidence="23">
    <location>
        <begin position="197"/>
        <end position="219"/>
    </location>
</feature>
<evidence type="ECO:0000313" key="25">
    <source>
        <dbReference type="Proteomes" id="UP000749559"/>
    </source>
</evidence>
<keyword evidence="7" id="KW-0963">Cytoplasm</keyword>
<comment type="caution">
    <text evidence="24">The sequence shown here is derived from an EMBL/GenBank/DDBJ whole genome shotgun (WGS) entry which is preliminary data.</text>
</comment>
<comment type="catalytic activity">
    <reaction evidence="20">
        <text>pemetrexed(in) + H(+)(in) = pemetrexed(out) + H(+)(out)</text>
        <dbReference type="Rhea" id="RHEA:70171"/>
        <dbReference type="ChEBI" id="CHEBI:15378"/>
        <dbReference type="ChEBI" id="CHEBI:63724"/>
    </reaction>
</comment>
<evidence type="ECO:0000256" key="3">
    <source>
        <dbReference type="ARBA" id="ARBA00004496"/>
    </source>
</evidence>
<sequence>MDEKSVLLGKDSDDDNNPRGWCSWMQDTKRLVIIEPVLILYSISTSLTFVNNQYYYQKIGEKHNFDYLGKNETGICESITGNLSDNNTAIEQAIQNEVAIFDLYLHLVRNVPGLFTSIFIGTLSDKVGRWPALMFPLLFTTLRHLNFAVVIYLHADLEYLFIGYALEGFTGGFSLLIGTSYAYLADVTTKENRSFRMVTMEASSAVVTSLGGFGMGYFVKYYGFLYPYVLVFGLNVVTIIYVAFCVPETVQKQSVKIITCDHLLMVFLIPVVNIGGGMVNTMVRAQISKIVHKSELGAVFSTIASAGMVSSTIGHSVYNLIYKATLTTFDGIVFLVMAGLNMIALVLIIVHLMILKKTKDLQPGSTVNSSTQECDRKEDSP</sequence>
<keyword evidence="15" id="KW-0325">Glycoprotein</keyword>
<comment type="catalytic activity">
    <reaction evidence="16">
        <text>(6S)-5-methyl-5,6,7,8-tetrahydrofolate(in) + H(+)(in) = (6S)-5-methyl-5,6,7,8-tetrahydrofolate(out) + H(+)(out)</text>
        <dbReference type="Rhea" id="RHEA:70167"/>
        <dbReference type="ChEBI" id="CHEBI:15378"/>
        <dbReference type="ChEBI" id="CHEBI:18608"/>
    </reaction>
</comment>
<keyword evidence="12 23" id="KW-1133">Transmembrane helix</keyword>
<evidence type="ECO:0000256" key="21">
    <source>
        <dbReference type="ARBA" id="ARBA00047850"/>
    </source>
</evidence>
<evidence type="ECO:0000256" key="20">
    <source>
        <dbReference type="ARBA" id="ARBA00047769"/>
    </source>
</evidence>
<gene>
    <name evidence="24" type="ORF">OFUS_LOCUS5775</name>
</gene>
<dbReference type="GO" id="GO:0016020">
    <property type="term" value="C:membrane"/>
    <property type="evidence" value="ECO:0007669"/>
    <property type="project" value="UniProtKB-SubCell"/>
</dbReference>
<dbReference type="AlphaFoldDB" id="A0A8J1UVH3"/>
<dbReference type="SUPFAM" id="SSF103473">
    <property type="entry name" value="MFS general substrate transporter"/>
    <property type="match status" value="2"/>
</dbReference>
<evidence type="ECO:0000256" key="10">
    <source>
        <dbReference type="ARBA" id="ARBA00022847"/>
    </source>
</evidence>
<accession>A0A8J1UVH3</accession>
<evidence type="ECO:0000256" key="22">
    <source>
        <dbReference type="SAM" id="MobiDB-lite"/>
    </source>
</evidence>
<feature type="transmembrane region" description="Helical" evidence="23">
    <location>
        <begin position="333"/>
        <end position="354"/>
    </location>
</feature>
<proteinExistence type="predicted"/>
<evidence type="ECO:0000256" key="12">
    <source>
        <dbReference type="ARBA" id="ARBA00022989"/>
    </source>
</evidence>
<comment type="catalytic activity">
    <reaction evidence="17">
        <text>folate(in) + H(+)(in) = folate(out) + H(+)(out)</text>
        <dbReference type="Rhea" id="RHEA:70159"/>
        <dbReference type="ChEBI" id="CHEBI:15378"/>
        <dbReference type="ChEBI" id="CHEBI:62501"/>
    </reaction>
</comment>
<keyword evidence="11" id="KW-0290">Folate-binding</keyword>
<feature type="compositionally biased region" description="Polar residues" evidence="22">
    <location>
        <begin position="363"/>
        <end position="372"/>
    </location>
</feature>
<evidence type="ECO:0000313" key="24">
    <source>
        <dbReference type="EMBL" id="CAH1778915.1"/>
    </source>
</evidence>
<name>A0A8J1UVH3_OWEFU</name>
<dbReference type="PANTHER" id="PTHR23507">
    <property type="entry name" value="ZGC:174356"/>
    <property type="match status" value="1"/>
</dbReference>
<feature type="transmembrane region" description="Helical" evidence="23">
    <location>
        <begin position="225"/>
        <end position="246"/>
    </location>
</feature>
<dbReference type="InterPro" id="IPR036259">
    <property type="entry name" value="MFS_trans_sf"/>
</dbReference>
<evidence type="ECO:0000256" key="14">
    <source>
        <dbReference type="ARBA" id="ARBA00023157"/>
    </source>
</evidence>
<keyword evidence="14" id="KW-1015">Disulfide bond</keyword>
<feature type="transmembrane region" description="Helical" evidence="23">
    <location>
        <begin position="258"/>
        <end position="279"/>
    </location>
</feature>
<evidence type="ECO:0000256" key="11">
    <source>
        <dbReference type="ARBA" id="ARBA00022954"/>
    </source>
</evidence>
<evidence type="ECO:0000256" key="4">
    <source>
        <dbReference type="ARBA" id="ARBA00004554"/>
    </source>
</evidence>
<comment type="catalytic activity">
    <reaction evidence="21">
        <text>methotrexate(in) + H(+)(in) = methotrexate(out) + H(+)(out)</text>
        <dbReference type="Rhea" id="RHEA:70163"/>
        <dbReference type="ChEBI" id="CHEBI:15378"/>
        <dbReference type="ChEBI" id="CHEBI:50681"/>
    </reaction>
</comment>
<evidence type="ECO:0000256" key="1">
    <source>
        <dbReference type="ARBA" id="ARBA00004337"/>
    </source>
</evidence>
<evidence type="ECO:0000256" key="8">
    <source>
        <dbReference type="ARBA" id="ARBA00022692"/>
    </source>
</evidence>
<evidence type="ECO:0000256" key="23">
    <source>
        <dbReference type="SAM" id="Phobius"/>
    </source>
</evidence>
<keyword evidence="10" id="KW-0769">Symport</keyword>
<evidence type="ECO:0000256" key="16">
    <source>
        <dbReference type="ARBA" id="ARBA00036193"/>
    </source>
</evidence>
<keyword evidence="13 23" id="KW-0472">Membrane</keyword>
<feature type="transmembrane region" description="Helical" evidence="23">
    <location>
        <begin position="161"/>
        <end position="185"/>
    </location>
</feature>
<feature type="transmembrane region" description="Helical" evidence="23">
    <location>
        <begin position="299"/>
        <end position="321"/>
    </location>
</feature>
<comment type="subcellular location">
    <subcellularLocation>
        <location evidence="2">Apical cell membrane</location>
        <topology evidence="2">Multi-pass membrane protein</topology>
    </subcellularLocation>
    <subcellularLocation>
        <location evidence="4">Basolateral cell membrane</location>
        <topology evidence="4">Multi-pass membrane protein</topology>
    </subcellularLocation>
    <subcellularLocation>
        <location evidence="3">Cytoplasm</location>
    </subcellularLocation>
    <subcellularLocation>
        <location evidence="1">Endosome membrane</location>
        <topology evidence="1">Multi-pass membrane protein</topology>
    </subcellularLocation>
</comment>
<evidence type="ECO:0000256" key="17">
    <source>
        <dbReference type="ARBA" id="ARBA00036250"/>
    </source>
</evidence>
<evidence type="ECO:0000256" key="5">
    <source>
        <dbReference type="ARBA" id="ARBA00022448"/>
    </source>
</evidence>
<evidence type="ECO:0000256" key="18">
    <source>
        <dbReference type="ARBA" id="ARBA00040650"/>
    </source>
</evidence>
<keyword evidence="25" id="KW-1185">Reference proteome</keyword>
<keyword evidence="5" id="KW-0813">Transport</keyword>
<protein>
    <recommendedName>
        <fullName evidence="18">Proton-coupled folate transporter</fullName>
    </recommendedName>
    <alternativeName>
        <fullName evidence="19">Solute carrier family 46 member 1</fullName>
    </alternativeName>
</protein>
<keyword evidence="8 23" id="KW-0812">Transmembrane</keyword>
<dbReference type="PANTHER" id="PTHR23507:SF2">
    <property type="entry name" value="PROTON-COUPLED FOLATE TRANSPORTER"/>
    <property type="match status" value="1"/>
</dbReference>
<dbReference type="InterPro" id="IPR011701">
    <property type="entry name" value="MFS"/>
</dbReference>
<evidence type="ECO:0000256" key="9">
    <source>
        <dbReference type="ARBA" id="ARBA00022753"/>
    </source>
</evidence>
<reference evidence="24" key="1">
    <citation type="submission" date="2022-03" db="EMBL/GenBank/DDBJ databases">
        <authorList>
            <person name="Martin C."/>
        </authorList>
    </citation>
    <scope>NUCLEOTIDE SEQUENCE</scope>
</reference>
<keyword evidence="9" id="KW-0967">Endosome</keyword>
<evidence type="ECO:0000256" key="2">
    <source>
        <dbReference type="ARBA" id="ARBA00004424"/>
    </source>
</evidence>
<evidence type="ECO:0000256" key="13">
    <source>
        <dbReference type="ARBA" id="ARBA00023136"/>
    </source>
</evidence>
<evidence type="ECO:0000256" key="15">
    <source>
        <dbReference type="ARBA" id="ARBA00023180"/>
    </source>
</evidence>
<evidence type="ECO:0000256" key="6">
    <source>
        <dbReference type="ARBA" id="ARBA00022475"/>
    </source>
</evidence>
<feature type="transmembrane region" description="Helical" evidence="23">
    <location>
        <begin position="133"/>
        <end position="155"/>
    </location>
</feature>
<keyword evidence="6" id="KW-1003">Cell membrane</keyword>
<organism evidence="24 25">
    <name type="scientific">Owenia fusiformis</name>
    <name type="common">Polychaete worm</name>
    <dbReference type="NCBI Taxonomy" id="6347"/>
    <lineage>
        <taxon>Eukaryota</taxon>
        <taxon>Metazoa</taxon>
        <taxon>Spiralia</taxon>
        <taxon>Lophotrochozoa</taxon>
        <taxon>Annelida</taxon>
        <taxon>Polychaeta</taxon>
        <taxon>Sedentaria</taxon>
        <taxon>Canalipalpata</taxon>
        <taxon>Sabellida</taxon>
        <taxon>Oweniida</taxon>
        <taxon>Oweniidae</taxon>
        <taxon>Owenia</taxon>
    </lineage>
</organism>
<dbReference type="GO" id="GO:0022857">
    <property type="term" value="F:transmembrane transporter activity"/>
    <property type="evidence" value="ECO:0007669"/>
    <property type="project" value="InterPro"/>
</dbReference>
<dbReference type="Pfam" id="PF07690">
    <property type="entry name" value="MFS_1"/>
    <property type="match status" value="1"/>
</dbReference>
<dbReference type="OrthoDB" id="6147058at2759"/>